<dbReference type="RefSeq" id="WP_198410012.1">
    <property type="nucleotide sequence ID" value="NZ_FOFA01000003.1"/>
</dbReference>
<comment type="similarity">
    <text evidence="1">Belongs to the peptidase S58 family.</text>
</comment>
<dbReference type="Gene3D" id="3.60.70.12">
    <property type="entry name" value="L-amino peptidase D-ALA esterase/amidase"/>
    <property type="match status" value="1"/>
</dbReference>
<gene>
    <name evidence="2" type="ORF">SAMN05421756_10330</name>
</gene>
<proteinExistence type="inferred from homology"/>
<sequence>MIDGFEVGHRTADGDGWLTGTTVVVAREGAVGGVDVRGGGPGTRETDLLDPSALVERVHAVVLTGGSAYGLAAADGVMAGLEARGVGLQVGPGPGELVPVVPAAVIFDLGRGGAFAHRPDASFGSDALEAAAAEDPARGCVGAGTGAKCGSLKGGVGWAERPVDGSTTGVRVAALVVLNAAGSALDPRTGRLWADRTGTLRTPTDEEREALLSATGTAPPPLNTTIGVVLTDATLTKAQARKVAAVAHDGLARAVAPVHSMVDGDTVFCLASGRRPLAEDEGGGWAGSVPAFDALLREAADVFTAACLDALLQAEGRAAWRGYAELAPSVLDGEIPAEA</sequence>
<dbReference type="PANTHER" id="PTHR36512">
    <property type="entry name" value="D-AMINOPEPTIDASE"/>
    <property type="match status" value="1"/>
</dbReference>
<dbReference type="InterPro" id="IPR005321">
    <property type="entry name" value="Peptidase_S58_DmpA"/>
</dbReference>
<keyword evidence="2" id="KW-0031">Aminopeptidase</keyword>
<name>A0A1H9ERW9_9ACTN</name>
<evidence type="ECO:0000313" key="2">
    <source>
        <dbReference type="EMBL" id="SEQ28352.1"/>
    </source>
</evidence>
<dbReference type="STRING" id="1036181.SAMN05421756_10330"/>
<dbReference type="Pfam" id="PF03576">
    <property type="entry name" value="Peptidase_S58"/>
    <property type="match status" value="1"/>
</dbReference>
<protein>
    <submittedName>
        <fullName evidence="2">L-aminopeptidase/D-esterase</fullName>
    </submittedName>
</protein>
<reference evidence="3" key="1">
    <citation type="submission" date="2016-10" db="EMBL/GenBank/DDBJ databases">
        <authorList>
            <person name="Varghese N."/>
            <person name="Submissions S."/>
        </authorList>
    </citation>
    <scope>NUCLEOTIDE SEQUENCE [LARGE SCALE GENOMIC DNA]</scope>
    <source>
        <strain evidence="3">CGMCC 4.6856</strain>
    </source>
</reference>
<dbReference type="InterPro" id="IPR016117">
    <property type="entry name" value="ArgJ-like_dom_sf"/>
</dbReference>
<dbReference type="SUPFAM" id="SSF56266">
    <property type="entry name" value="DmpA/ArgJ-like"/>
    <property type="match status" value="1"/>
</dbReference>
<dbReference type="Proteomes" id="UP000198504">
    <property type="component" value="Unassembled WGS sequence"/>
</dbReference>
<dbReference type="GO" id="GO:0004177">
    <property type="term" value="F:aminopeptidase activity"/>
    <property type="evidence" value="ECO:0007669"/>
    <property type="project" value="UniProtKB-KW"/>
</dbReference>
<dbReference type="CDD" id="cd02252">
    <property type="entry name" value="nylC_like"/>
    <property type="match status" value="1"/>
</dbReference>
<evidence type="ECO:0000256" key="1">
    <source>
        <dbReference type="ARBA" id="ARBA00007068"/>
    </source>
</evidence>
<organism evidence="2 3">
    <name type="scientific">Microlunatus flavus</name>
    <dbReference type="NCBI Taxonomy" id="1036181"/>
    <lineage>
        <taxon>Bacteria</taxon>
        <taxon>Bacillati</taxon>
        <taxon>Actinomycetota</taxon>
        <taxon>Actinomycetes</taxon>
        <taxon>Propionibacteriales</taxon>
        <taxon>Propionibacteriaceae</taxon>
        <taxon>Microlunatus</taxon>
    </lineage>
</organism>
<keyword evidence="2" id="KW-0645">Protease</keyword>
<evidence type="ECO:0000313" key="3">
    <source>
        <dbReference type="Proteomes" id="UP000198504"/>
    </source>
</evidence>
<dbReference type="EMBL" id="FOFA01000003">
    <property type="protein sequence ID" value="SEQ28352.1"/>
    <property type="molecule type" value="Genomic_DNA"/>
</dbReference>
<accession>A0A1H9ERW9</accession>
<dbReference type="AlphaFoldDB" id="A0A1H9ERW9"/>
<dbReference type="PANTHER" id="PTHR36512:SF3">
    <property type="entry name" value="BLR5678 PROTEIN"/>
    <property type="match status" value="1"/>
</dbReference>
<keyword evidence="2" id="KW-0378">Hydrolase</keyword>
<keyword evidence="3" id="KW-1185">Reference proteome</keyword>